<keyword evidence="4" id="KW-0808">Transferase</keyword>
<organism evidence="9 10">
    <name type="scientific">Amphibacillus marinus</name>
    <dbReference type="NCBI Taxonomy" id="872970"/>
    <lineage>
        <taxon>Bacteria</taxon>
        <taxon>Bacillati</taxon>
        <taxon>Bacillota</taxon>
        <taxon>Bacilli</taxon>
        <taxon>Bacillales</taxon>
        <taxon>Bacillaceae</taxon>
        <taxon>Amphibacillus</taxon>
    </lineage>
</organism>
<dbReference type="Gene3D" id="3.40.50.2300">
    <property type="match status" value="1"/>
</dbReference>
<keyword evidence="6" id="KW-0418">Kinase</keyword>
<gene>
    <name evidence="9" type="ORF">SAMN04488134_102322</name>
</gene>
<dbReference type="GO" id="GO:0009401">
    <property type="term" value="P:phosphoenolpyruvate-dependent sugar phosphotransferase system"/>
    <property type="evidence" value="ECO:0007669"/>
    <property type="project" value="UniProtKB-KW"/>
</dbReference>
<feature type="modified residue" description="Phosphocysteine; by EIIA" evidence="7">
    <location>
        <position position="8"/>
    </location>
</feature>
<reference evidence="9 10" key="1">
    <citation type="submission" date="2016-10" db="EMBL/GenBank/DDBJ databases">
        <authorList>
            <person name="de Groot N.N."/>
        </authorList>
    </citation>
    <scope>NUCLEOTIDE SEQUENCE [LARGE SCALE GENOMIC DNA]</scope>
    <source>
        <strain evidence="9 10">CGMCC 1.10434</strain>
    </source>
</reference>
<dbReference type="GO" id="GO:0008982">
    <property type="term" value="F:protein-N(PI)-phosphohistidine-sugar phosphotransferase activity"/>
    <property type="evidence" value="ECO:0007669"/>
    <property type="project" value="InterPro"/>
</dbReference>
<evidence type="ECO:0000256" key="4">
    <source>
        <dbReference type="ARBA" id="ARBA00022679"/>
    </source>
</evidence>
<dbReference type="GO" id="GO:0016301">
    <property type="term" value="F:kinase activity"/>
    <property type="evidence" value="ECO:0007669"/>
    <property type="project" value="UniProtKB-KW"/>
</dbReference>
<feature type="domain" description="PTS EIIB type-3" evidence="8">
    <location>
        <begin position="1"/>
        <end position="100"/>
    </location>
</feature>
<sequence>MKKILLVCAAGMSTSLLVNKMKAESEAIGEQVAIEAVAKETLGEHIDSANIVLIGPQIAYLEDDIKTEFADKNIPINVLNTVDYGMMNGKKILTEALTQI</sequence>
<evidence type="ECO:0000256" key="5">
    <source>
        <dbReference type="ARBA" id="ARBA00022683"/>
    </source>
</evidence>
<evidence type="ECO:0000313" key="9">
    <source>
        <dbReference type="EMBL" id="SEN93438.1"/>
    </source>
</evidence>
<proteinExistence type="predicted"/>
<evidence type="ECO:0000256" key="7">
    <source>
        <dbReference type="PROSITE-ProRule" id="PRU00423"/>
    </source>
</evidence>
<keyword evidence="2" id="KW-0597">Phosphoprotein</keyword>
<evidence type="ECO:0000313" key="10">
    <source>
        <dbReference type="Proteomes" id="UP000199300"/>
    </source>
</evidence>
<dbReference type="PANTHER" id="PTHR34581:SF2">
    <property type="entry name" value="PTS SYSTEM N,N'-DIACETYLCHITOBIOSE-SPECIFIC EIIB COMPONENT"/>
    <property type="match status" value="1"/>
</dbReference>
<dbReference type="PROSITE" id="PS51100">
    <property type="entry name" value="PTS_EIIB_TYPE_3"/>
    <property type="match status" value="1"/>
</dbReference>
<keyword evidence="5" id="KW-0598">Phosphotransferase system</keyword>
<dbReference type="PANTHER" id="PTHR34581">
    <property type="entry name" value="PTS SYSTEM N,N'-DIACETYLCHITOBIOSE-SPECIFIC EIIB COMPONENT"/>
    <property type="match status" value="1"/>
</dbReference>
<dbReference type="SUPFAM" id="SSF52794">
    <property type="entry name" value="PTS system IIB component-like"/>
    <property type="match status" value="1"/>
</dbReference>
<accession>A0A1H8KLZ0</accession>
<evidence type="ECO:0000256" key="3">
    <source>
        <dbReference type="ARBA" id="ARBA00022597"/>
    </source>
</evidence>
<evidence type="ECO:0000256" key="2">
    <source>
        <dbReference type="ARBA" id="ARBA00022553"/>
    </source>
</evidence>
<dbReference type="RefSeq" id="WP_091495664.1">
    <property type="nucleotide sequence ID" value="NZ_FODJ01000002.1"/>
</dbReference>
<dbReference type="Pfam" id="PF02302">
    <property type="entry name" value="PTS_IIB"/>
    <property type="match status" value="1"/>
</dbReference>
<dbReference type="AlphaFoldDB" id="A0A1H8KLZ0"/>
<dbReference type="InterPro" id="IPR036095">
    <property type="entry name" value="PTS_EIIB-like_sf"/>
</dbReference>
<dbReference type="InterPro" id="IPR003501">
    <property type="entry name" value="PTS_EIIB_2/3"/>
</dbReference>
<dbReference type="CDD" id="cd05564">
    <property type="entry name" value="PTS_IIB_chitobiose_lichenan"/>
    <property type="match status" value="1"/>
</dbReference>
<dbReference type="InterPro" id="IPR013012">
    <property type="entry name" value="PTS_EIIB_3"/>
</dbReference>
<evidence type="ECO:0000256" key="6">
    <source>
        <dbReference type="ARBA" id="ARBA00022777"/>
    </source>
</evidence>
<protein>
    <submittedName>
        <fullName evidence="9">PTS system, cellobiose-specific IIB component</fullName>
    </submittedName>
</protein>
<evidence type="ECO:0000259" key="8">
    <source>
        <dbReference type="PROSITE" id="PS51100"/>
    </source>
</evidence>
<keyword evidence="10" id="KW-1185">Reference proteome</keyword>
<evidence type="ECO:0000256" key="1">
    <source>
        <dbReference type="ARBA" id="ARBA00022448"/>
    </source>
</evidence>
<keyword evidence="1" id="KW-0813">Transport</keyword>
<name>A0A1H8KLZ0_9BACI</name>
<dbReference type="EMBL" id="FODJ01000002">
    <property type="protein sequence ID" value="SEN93438.1"/>
    <property type="molecule type" value="Genomic_DNA"/>
</dbReference>
<dbReference type="Proteomes" id="UP000199300">
    <property type="component" value="Unassembled WGS sequence"/>
</dbReference>
<dbReference type="OrthoDB" id="9808134at2"/>
<dbReference type="InterPro" id="IPR051819">
    <property type="entry name" value="PTS_sugar-specific_EIIB"/>
</dbReference>
<dbReference type="STRING" id="872970.SAMN04488134_102322"/>
<keyword evidence="3" id="KW-0762">Sugar transport</keyword>